<protein>
    <submittedName>
        <fullName evidence="1">Uncharacterized protein</fullName>
    </submittedName>
</protein>
<evidence type="ECO:0000313" key="1">
    <source>
        <dbReference type="EMBL" id="RXJ52675.1"/>
    </source>
</evidence>
<dbReference type="PROSITE" id="PS51257">
    <property type="entry name" value="PROKAR_LIPOPROTEIN"/>
    <property type="match status" value="1"/>
</dbReference>
<gene>
    <name evidence="1" type="ORF">ESZ48_02995</name>
</gene>
<reference evidence="1 2" key="1">
    <citation type="submission" date="2019-01" db="EMBL/GenBank/DDBJ databases">
        <title>Genome sequence of the Antarctic species Gelidibacter gilvus ACAM 158(T).</title>
        <authorList>
            <person name="Bowman J.P."/>
        </authorList>
    </citation>
    <scope>NUCLEOTIDE SEQUENCE [LARGE SCALE GENOMIC DNA]</scope>
    <source>
        <strain evidence="1 2">IC158</strain>
    </source>
</reference>
<dbReference type="OrthoDB" id="1443931at2"/>
<sequence>MKQLFLLSVLIFMSCKSEPKVDETATENQEKTYVITAEDIEKLNYTDYILSSNSQQAVLDWQKFQDLQGHIELLKNGDLSFFKVEKEIMAEFISELKAEQPPTVTTPAIRSRMTVLETTLLRLQDLANLDNIKKKDLLESIKELLVANVNLILQINKKFEKEAQQIQLPVRPE</sequence>
<dbReference type="Proteomes" id="UP000289792">
    <property type="component" value="Unassembled WGS sequence"/>
</dbReference>
<organism evidence="1 2">
    <name type="scientific">Gelidibacter gilvus</name>
    <dbReference type="NCBI Taxonomy" id="59602"/>
    <lineage>
        <taxon>Bacteria</taxon>
        <taxon>Pseudomonadati</taxon>
        <taxon>Bacteroidota</taxon>
        <taxon>Flavobacteriia</taxon>
        <taxon>Flavobacteriales</taxon>
        <taxon>Flavobacteriaceae</taxon>
        <taxon>Gelidibacter</taxon>
    </lineage>
</organism>
<name>A0A4Q0XLA9_9FLAO</name>
<evidence type="ECO:0000313" key="2">
    <source>
        <dbReference type="Proteomes" id="UP000289792"/>
    </source>
</evidence>
<comment type="caution">
    <text evidence="1">The sequence shown here is derived from an EMBL/GenBank/DDBJ whole genome shotgun (WGS) entry which is preliminary data.</text>
</comment>
<dbReference type="AlphaFoldDB" id="A0A4Q0XLA9"/>
<accession>A0A4Q0XLA9</accession>
<dbReference type="RefSeq" id="WP_129015809.1">
    <property type="nucleotide sequence ID" value="NZ_SDDZ01000001.1"/>
</dbReference>
<dbReference type="EMBL" id="SDDZ01000001">
    <property type="protein sequence ID" value="RXJ52675.1"/>
    <property type="molecule type" value="Genomic_DNA"/>
</dbReference>
<keyword evidence="2" id="KW-1185">Reference proteome</keyword>
<proteinExistence type="predicted"/>